<dbReference type="PATRIC" id="fig|1094466.5.peg.532"/>
<organism evidence="1 2">
    <name type="scientific">Flavobacterium indicum (strain DSM 17447 / CIP 109464 / GPTSA100-9)</name>
    <dbReference type="NCBI Taxonomy" id="1094466"/>
    <lineage>
        <taxon>Bacteria</taxon>
        <taxon>Pseudomonadati</taxon>
        <taxon>Bacteroidota</taxon>
        <taxon>Flavobacteriia</taxon>
        <taxon>Flavobacteriales</taxon>
        <taxon>Flavobacteriaceae</taxon>
        <taxon>Flavobacterium</taxon>
    </lineage>
</organism>
<proteinExistence type="predicted"/>
<dbReference type="KEGG" id="fin:KQS_02685"/>
<sequence>MTTSKTPFYLQLEKSNAHRQDRDSNRDLALQNQDVLQELIDLSFTISDKNHFKACWALELVLEKELDLIIPYLEKFCSHLSLYKNSSALRSISKICQFISESKTILLTENQENQLIESSLDWLISNEKVATKAYAMRTLYNFGKKHQWIHEELKIILPQDYHKHSPAYKACAKDILKRLQ</sequence>
<evidence type="ECO:0008006" key="3">
    <source>
        <dbReference type="Google" id="ProtNLM"/>
    </source>
</evidence>
<dbReference type="Proteomes" id="UP000007599">
    <property type="component" value="Chromosome I"/>
</dbReference>
<reference evidence="1 2" key="1">
    <citation type="journal article" date="2012" name="J. Bacteriol.">
        <title>Complete Genome Sequence of Flavobacterium indicum GPSTA100-9T, Isolated from Warm Spring Water.</title>
        <authorList>
            <person name="Barbier P."/>
            <person name="Houel A."/>
            <person name="Loux V."/>
            <person name="Poulain J."/>
            <person name="Bernardet J.F."/>
            <person name="Touchon M."/>
            <person name="Duchaud E."/>
        </authorList>
    </citation>
    <scope>NUCLEOTIDE SEQUENCE [LARGE SCALE GENOMIC DNA]</scope>
    <source>
        <strain evidence="2">DSM 17447 / CIP 109464 / GPTSA100-9</strain>
    </source>
</reference>
<protein>
    <recommendedName>
        <fullName evidence="3">Adenylosuccinate lyase</fullName>
    </recommendedName>
</protein>
<dbReference type="OrthoDB" id="979487at2"/>
<keyword evidence="2" id="KW-1185">Reference proteome</keyword>
<dbReference type="AlphaFoldDB" id="H8XSE3"/>
<dbReference type="eggNOG" id="ENOG5032REB">
    <property type="taxonomic scope" value="Bacteria"/>
</dbReference>
<accession>H8XSE3</accession>
<reference evidence="2" key="2">
    <citation type="submission" date="2012-03" db="EMBL/GenBank/DDBJ databases">
        <title>Complete genome sequence of Flavobacterium indicum GPTSA100-9T, isolated from warm spring water.</title>
        <authorList>
            <person name="Barbier P."/>
            <person name="Houel A."/>
            <person name="Loux V."/>
            <person name="Poulain J."/>
            <person name="Bernardet J.-F."/>
            <person name="Touchon M."/>
            <person name="Duchaud E."/>
        </authorList>
    </citation>
    <scope>NUCLEOTIDE SEQUENCE [LARGE SCALE GENOMIC DNA]</scope>
    <source>
        <strain evidence="2">DSM 17447 / CIP 109464 / GPTSA100-9</strain>
    </source>
</reference>
<dbReference type="STRING" id="1094466.KQS_02685"/>
<dbReference type="HOGENOM" id="CLU_120456_0_0_10"/>
<dbReference type="SUPFAM" id="SSF48371">
    <property type="entry name" value="ARM repeat"/>
    <property type="match status" value="1"/>
</dbReference>
<dbReference type="RefSeq" id="WP_014387672.1">
    <property type="nucleotide sequence ID" value="NC_017025.1"/>
</dbReference>
<evidence type="ECO:0000313" key="2">
    <source>
        <dbReference type="Proteomes" id="UP000007599"/>
    </source>
</evidence>
<dbReference type="EMBL" id="HE774682">
    <property type="protein sequence ID" value="CCG52528.1"/>
    <property type="molecule type" value="Genomic_DNA"/>
</dbReference>
<gene>
    <name evidence="1" type="ordered locus">KQS_02685</name>
</gene>
<dbReference type="InterPro" id="IPR016024">
    <property type="entry name" value="ARM-type_fold"/>
</dbReference>
<name>H8XSE3_FLAIG</name>
<evidence type="ECO:0000313" key="1">
    <source>
        <dbReference type="EMBL" id="CCG52528.1"/>
    </source>
</evidence>